<dbReference type="PANTHER" id="PTHR13356:SF0">
    <property type="entry name" value="SOSS COMPLEX SUBUNIT B HOMOLOG"/>
    <property type="match status" value="1"/>
</dbReference>
<evidence type="ECO:0008006" key="3">
    <source>
        <dbReference type="Google" id="ProtNLM"/>
    </source>
</evidence>
<evidence type="ECO:0000256" key="1">
    <source>
        <dbReference type="ARBA" id="ARBA00023125"/>
    </source>
</evidence>
<dbReference type="GO" id="GO:0000724">
    <property type="term" value="P:double-strand break repair via homologous recombination"/>
    <property type="evidence" value="ECO:0007669"/>
    <property type="project" value="TreeGrafter"/>
</dbReference>
<keyword evidence="1" id="KW-0238">DNA-binding</keyword>
<dbReference type="InterPro" id="IPR012340">
    <property type="entry name" value="NA-bd_OB-fold"/>
</dbReference>
<feature type="non-terminal residue" evidence="2">
    <location>
        <position position="306"/>
    </location>
</feature>
<organism evidence="2">
    <name type="scientific">marine metagenome</name>
    <dbReference type="NCBI Taxonomy" id="408172"/>
    <lineage>
        <taxon>unclassified sequences</taxon>
        <taxon>metagenomes</taxon>
        <taxon>ecological metagenomes</taxon>
    </lineage>
</organism>
<gene>
    <name evidence="2" type="ORF">METZ01_LOCUS275857</name>
</gene>
<dbReference type="AlphaFoldDB" id="A0A382KHV8"/>
<name>A0A382KHV8_9ZZZZ</name>
<dbReference type="InterPro" id="IPR051231">
    <property type="entry name" value="SOSS-B"/>
</dbReference>
<dbReference type="GO" id="GO:0003677">
    <property type="term" value="F:DNA binding"/>
    <property type="evidence" value="ECO:0007669"/>
    <property type="project" value="UniProtKB-KW"/>
</dbReference>
<dbReference type="PANTHER" id="PTHR13356">
    <property type="entry name" value="OB FOLD NUCLEIC ACID BINDING PROTEIN-RELATED"/>
    <property type="match status" value="1"/>
</dbReference>
<evidence type="ECO:0000313" key="2">
    <source>
        <dbReference type="EMBL" id="SVC23003.1"/>
    </source>
</evidence>
<dbReference type="EMBL" id="UINC01080241">
    <property type="protein sequence ID" value="SVC23003.1"/>
    <property type="molecule type" value="Genomic_DNA"/>
</dbReference>
<proteinExistence type="predicted"/>
<dbReference type="Gene3D" id="2.40.50.140">
    <property type="entry name" value="Nucleic acid-binding proteins"/>
    <property type="match status" value="2"/>
</dbReference>
<dbReference type="SUPFAM" id="SSF50249">
    <property type="entry name" value="Nucleic acid-binding proteins"/>
    <property type="match status" value="1"/>
</dbReference>
<reference evidence="2" key="1">
    <citation type="submission" date="2018-05" db="EMBL/GenBank/DDBJ databases">
        <authorList>
            <person name="Lanie J.A."/>
            <person name="Ng W.-L."/>
            <person name="Kazmierczak K.M."/>
            <person name="Andrzejewski T.M."/>
            <person name="Davidsen T.M."/>
            <person name="Wayne K.J."/>
            <person name="Tettelin H."/>
            <person name="Glass J.I."/>
            <person name="Rusch D."/>
            <person name="Podicherti R."/>
            <person name="Tsui H.-C.T."/>
            <person name="Winkler M.E."/>
        </authorList>
    </citation>
    <scope>NUCLEOTIDE SEQUENCE</scope>
</reference>
<dbReference type="GO" id="GO:0010212">
    <property type="term" value="P:response to ionizing radiation"/>
    <property type="evidence" value="ECO:0007669"/>
    <property type="project" value="TreeGrafter"/>
</dbReference>
<sequence length="306" mass="33688">MGSKLSEFDKLLDNILNQKPEFTREDILDRVRQKKEKIGPGYLTDQGALFLIAEDLEITLTQTLKAEVGLKDLSIGAKDVSVKSRVLNISPAKQFSRKDGSPFLLRTMTIYDNDSTVSVKLWDEKANLPGIEKLKPGDLIKIIKAYVKSDLNGSPTINVGSGSEIDKTDQESEIRSIEALTIDSSEIKENQNDLVVSGKIDGGISTLEFTNRRGEPGKALRMRLKGEDNAVTRVVLWGKDESLLPKVVSQDAKIMLLGVRTKTGNQGLEIHGNDATMVKIDGGKEAEPVIVRIATINRNEKERTSA</sequence>
<accession>A0A382KHV8</accession>
<protein>
    <recommendedName>
        <fullName evidence="3">OB domain-containing protein</fullName>
    </recommendedName>
</protein>
<dbReference type="CDD" id="cd04491">
    <property type="entry name" value="SoSSB_OBF"/>
    <property type="match status" value="1"/>
</dbReference>